<accession>A0A158IG14</accession>
<feature type="chain" id="PRO_5011110641" evidence="4">
    <location>
        <begin position="27"/>
        <end position="445"/>
    </location>
</feature>
<evidence type="ECO:0000256" key="3">
    <source>
        <dbReference type="ARBA" id="ARBA00022729"/>
    </source>
</evidence>
<proteinExistence type="predicted"/>
<dbReference type="InterPro" id="IPR055372">
    <property type="entry name" value="CBM96"/>
</dbReference>
<dbReference type="InterPro" id="IPR018535">
    <property type="entry name" value="DUF1996"/>
</dbReference>
<gene>
    <name evidence="7" type="ORF">AWB70_04694</name>
</gene>
<dbReference type="PANTHER" id="PTHR43662">
    <property type="match status" value="1"/>
</dbReference>
<keyword evidence="3 4" id="KW-0732">Signal</keyword>
<name>A0A158IG14_CABCO</name>
<dbReference type="Proteomes" id="UP000054740">
    <property type="component" value="Unassembled WGS sequence"/>
</dbReference>
<reference evidence="8" key="1">
    <citation type="submission" date="2016-01" db="EMBL/GenBank/DDBJ databases">
        <authorList>
            <person name="Peeters C."/>
        </authorList>
    </citation>
    <scope>NUCLEOTIDE SEQUENCE [LARGE SCALE GENOMIC DNA]</scope>
</reference>
<evidence type="ECO:0000259" key="5">
    <source>
        <dbReference type="Pfam" id="PF09362"/>
    </source>
</evidence>
<feature type="domain" description="DUF1996" evidence="5">
    <location>
        <begin position="43"/>
        <end position="268"/>
    </location>
</feature>
<evidence type="ECO:0000313" key="7">
    <source>
        <dbReference type="EMBL" id="SAL55041.1"/>
    </source>
</evidence>
<dbReference type="RefSeq" id="WP_235024335.1">
    <property type="nucleotide sequence ID" value="NZ_FCNY02000012.1"/>
</dbReference>
<keyword evidence="2" id="KW-0964">Secreted</keyword>
<dbReference type="GO" id="GO:0005576">
    <property type="term" value="C:extracellular region"/>
    <property type="evidence" value="ECO:0007669"/>
    <property type="project" value="UniProtKB-SubCell"/>
</dbReference>
<dbReference type="AlphaFoldDB" id="A0A158IG14"/>
<protein>
    <submittedName>
        <fullName evidence="7">Uncharacterized protein</fullName>
    </submittedName>
</protein>
<evidence type="ECO:0000256" key="2">
    <source>
        <dbReference type="ARBA" id="ARBA00022525"/>
    </source>
</evidence>
<dbReference type="PANTHER" id="PTHR43662:SF3">
    <property type="entry name" value="DOMAIN PROTEIN, PUTATIVE (AFU_ORTHOLOGUE AFUA_6G11970)-RELATED"/>
    <property type="match status" value="1"/>
</dbReference>
<organism evidence="7 8">
    <name type="scientific">Caballeronia cordobensis</name>
    <name type="common">Burkholderia cordobensis</name>
    <dbReference type="NCBI Taxonomy" id="1353886"/>
    <lineage>
        <taxon>Bacteria</taxon>
        <taxon>Pseudomonadati</taxon>
        <taxon>Pseudomonadota</taxon>
        <taxon>Betaproteobacteria</taxon>
        <taxon>Burkholderiales</taxon>
        <taxon>Burkholderiaceae</taxon>
        <taxon>Caballeronia</taxon>
    </lineage>
</organism>
<keyword evidence="8" id="KW-1185">Reference proteome</keyword>
<comment type="subcellular location">
    <subcellularLocation>
        <location evidence="1">Secreted</location>
    </subcellularLocation>
</comment>
<dbReference type="Pfam" id="PF24517">
    <property type="entry name" value="CBM96"/>
    <property type="match status" value="1"/>
</dbReference>
<dbReference type="EMBL" id="FCNY02000012">
    <property type="protein sequence ID" value="SAL55041.1"/>
    <property type="molecule type" value="Genomic_DNA"/>
</dbReference>
<dbReference type="Pfam" id="PF09362">
    <property type="entry name" value="DUF1996"/>
    <property type="match status" value="1"/>
</dbReference>
<evidence type="ECO:0000259" key="6">
    <source>
        <dbReference type="Pfam" id="PF24517"/>
    </source>
</evidence>
<feature type="signal peptide" evidence="4">
    <location>
        <begin position="1"/>
        <end position="26"/>
    </location>
</feature>
<sequence length="445" mass="48153">MKNKIVSTLLLFAAYLITAYSPAAFAGGQFNAKCIYSHSLPDDSIVHYGQPGQAMMHDFFGNTKTDAYSDYSTLLTNKVTTCDSTSDISAYWVPQLKRASGIVQPDFAKTYYKNDQPVVLLSPIPAGLQMLAGDHMSNSPKPQINYLCRGGGYTTIAPTNCPVVTDASGTYSQLDISVHFPDCWDGVHLKPDFANQIINMAYRQSDGTCPASYPIKIPELQVNVQYSLGQNPDLSTAQLSMDPMLTNGAWTPMWGSLYTAHADFINGWKIDSMQYAIDKCSNANVACDNQIPTFYAPAIADAWMNSTGVTTITGPTLQVGPGDIIFLKFSTPSNTSDYLWSKAFLQTQGQNVTDTSAIMLNLYAAASGWNESSPLPQAVDCSTQSVGGIYLDNANIRRLNDVTNYVKSAIASGAQTIGICARNATGRTVVFSSKDGVFAPALFMK</sequence>
<evidence type="ECO:0000256" key="1">
    <source>
        <dbReference type="ARBA" id="ARBA00004613"/>
    </source>
</evidence>
<feature type="domain" description="Carbohydrate-binding module family 96" evidence="6">
    <location>
        <begin position="323"/>
        <end position="442"/>
    </location>
</feature>
<evidence type="ECO:0000256" key="4">
    <source>
        <dbReference type="SAM" id="SignalP"/>
    </source>
</evidence>
<evidence type="ECO:0000313" key="8">
    <source>
        <dbReference type="Proteomes" id="UP000054740"/>
    </source>
</evidence>